<keyword evidence="3" id="KW-0804">Transcription</keyword>
<dbReference type="PANTHER" id="PTHR43132:SF6">
    <property type="entry name" value="HTH-TYPE TRANSCRIPTIONAL REPRESSOR CZRA"/>
    <property type="match status" value="1"/>
</dbReference>
<dbReference type="InterPro" id="IPR001845">
    <property type="entry name" value="HTH_ArsR_DNA-bd_dom"/>
</dbReference>
<dbReference type="Pfam" id="PF12840">
    <property type="entry name" value="HTH_20"/>
    <property type="match status" value="1"/>
</dbReference>
<evidence type="ECO:0000313" key="5">
    <source>
        <dbReference type="EMBL" id="GGI09494.1"/>
    </source>
</evidence>
<evidence type="ECO:0000259" key="4">
    <source>
        <dbReference type="SMART" id="SM00418"/>
    </source>
</evidence>
<reference evidence="6" key="1">
    <citation type="journal article" date="2019" name="Int. J. Syst. Evol. Microbiol.">
        <title>The Global Catalogue of Microorganisms (GCM) 10K type strain sequencing project: providing services to taxonomists for standard genome sequencing and annotation.</title>
        <authorList>
            <consortium name="The Broad Institute Genomics Platform"/>
            <consortium name="The Broad Institute Genome Sequencing Center for Infectious Disease"/>
            <person name="Wu L."/>
            <person name="Ma J."/>
        </authorList>
    </citation>
    <scope>NUCLEOTIDE SEQUENCE [LARGE SCALE GENOMIC DNA]</scope>
    <source>
        <strain evidence="6">CCM 8653</strain>
    </source>
</reference>
<dbReference type="Gene3D" id="1.10.10.10">
    <property type="entry name" value="Winged helix-like DNA-binding domain superfamily/Winged helix DNA-binding domain"/>
    <property type="match status" value="1"/>
</dbReference>
<gene>
    <name evidence="5" type="ORF">GCM10007368_26460</name>
</gene>
<accession>A0ABQ2B7J3</accession>
<dbReference type="RefSeq" id="WP_188524173.1">
    <property type="nucleotide sequence ID" value="NZ_BMDG01000008.1"/>
</dbReference>
<sequence>MDQEPDPTAPAAREVRTVTEAKALAALAHPYRARIVDALKVDGPSTTSAIARRTGQAVGSASHHLRALLDAGLVDDAPELAKNRRERVWRLVSPGVRWSRREFADDPAAVAAAHAAEALHLQRQFERTRTWLGDSESAPEWDDTAFATQRWLHLSPAELAELGAEVEQVLARWSRRELPDDGAERESVLVFARGFPAQP</sequence>
<protein>
    <submittedName>
        <fullName evidence="5">Transcriptional regulator</fullName>
    </submittedName>
</protein>
<dbReference type="CDD" id="cd00090">
    <property type="entry name" value="HTH_ARSR"/>
    <property type="match status" value="1"/>
</dbReference>
<dbReference type="SUPFAM" id="SSF46785">
    <property type="entry name" value="Winged helix' DNA-binding domain"/>
    <property type="match status" value="1"/>
</dbReference>
<evidence type="ECO:0000256" key="1">
    <source>
        <dbReference type="ARBA" id="ARBA00023015"/>
    </source>
</evidence>
<dbReference type="EMBL" id="BMDG01000008">
    <property type="protein sequence ID" value="GGI09494.1"/>
    <property type="molecule type" value="Genomic_DNA"/>
</dbReference>
<dbReference type="Proteomes" id="UP000632535">
    <property type="component" value="Unassembled WGS sequence"/>
</dbReference>
<keyword evidence="1" id="KW-0805">Transcription regulation</keyword>
<dbReference type="SMART" id="SM00418">
    <property type="entry name" value="HTH_ARSR"/>
    <property type="match status" value="1"/>
</dbReference>
<dbReference type="InterPro" id="IPR036390">
    <property type="entry name" value="WH_DNA-bd_sf"/>
</dbReference>
<keyword evidence="6" id="KW-1185">Reference proteome</keyword>
<name>A0ABQ2B7J3_9MICO</name>
<organism evidence="5 6">
    <name type="scientific">Isoptericola cucumis</name>
    <dbReference type="NCBI Taxonomy" id="1776856"/>
    <lineage>
        <taxon>Bacteria</taxon>
        <taxon>Bacillati</taxon>
        <taxon>Actinomycetota</taxon>
        <taxon>Actinomycetes</taxon>
        <taxon>Micrococcales</taxon>
        <taxon>Promicromonosporaceae</taxon>
        <taxon>Isoptericola</taxon>
    </lineage>
</organism>
<evidence type="ECO:0000256" key="3">
    <source>
        <dbReference type="ARBA" id="ARBA00023163"/>
    </source>
</evidence>
<proteinExistence type="predicted"/>
<comment type="caution">
    <text evidence="5">The sequence shown here is derived from an EMBL/GenBank/DDBJ whole genome shotgun (WGS) entry which is preliminary data.</text>
</comment>
<evidence type="ECO:0000256" key="2">
    <source>
        <dbReference type="ARBA" id="ARBA00023125"/>
    </source>
</evidence>
<feature type="domain" description="HTH arsR-type" evidence="4">
    <location>
        <begin position="22"/>
        <end position="105"/>
    </location>
</feature>
<keyword evidence="2" id="KW-0238">DNA-binding</keyword>
<dbReference type="InterPro" id="IPR036388">
    <property type="entry name" value="WH-like_DNA-bd_sf"/>
</dbReference>
<dbReference type="InterPro" id="IPR051011">
    <property type="entry name" value="Metal_resp_trans_reg"/>
</dbReference>
<dbReference type="InterPro" id="IPR011991">
    <property type="entry name" value="ArsR-like_HTH"/>
</dbReference>
<dbReference type="PANTHER" id="PTHR43132">
    <property type="entry name" value="ARSENICAL RESISTANCE OPERON REPRESSOR ARSR-RELATED"/>
    <property type="match status" value="1"/>
</dbReference>
<evidence type="ECO:0000313" key="6">
    <source>
        <dbReference type="Proteomes" id="UP000632535"/>
    </source>
</evidence>